<gene>
    <name evidence="8" type="ORF">BN1209_0935</name>
</gene>
<dbReference type="PANTHER" id="PTHR11706:SF33">
    <property type="entry name" value="NATURAL RESISTANCE-ASSOCIATED MACROPHAGE PROTEIN 2"/>
    <property type="match status" value="1"/>
</dbReference>
<feature type="transmembrane region" description="Helical" evidence="7">
    <location>
        <begin position="292"/>
        <end position="320"/>
    </location>
</feature>
<organism evidence="8 9">
    <name type="scientific">Candidatus Methylopumilus turicensis</name>
    <dbReference type="NCBI Taxonomy" id="1581680"/>
    <lineage>
        <taxon>Bacteria</taxon>
        <taxon>Pseudomonadati</taxon>
        <taxon>Pseudomonadota</taxon>
        <taxon>Betaproteobacteria</taxon>
        <taxon>Nitrosomonadales</taxon>
        <taxon>Methylophilaceae</taxon>
        <taxon>Candidatus Methylopumilus</taxon>
    </lineage>
</organism>
<keyword evidence="2" id="KW-0813">Transport</keyword>
<feature type="transmembrane region" description="Helical" evidence="7">
    <location>
        <begin position="190"/>
        <end position="208"/>
    </location>
</feature>
<protein>
    <submittedName>
        <fullName evidence="8">Manganese transport protein MntH</fullName>
    </submittedName>
</protein>
<feature type="transmembrane region" description="Helical" evidence="7">
    <location>
        <begin position="84"/>
        <end position="106"/>
    </location>
</feature>
<dbReference type="GO" id="GO:0015293">
    <property type="term" value="F:symporter activity"/>
    <property type="evidence" value="ECO:0007669"/>
    <property type="project" value="UniProtKB-KW"/>
</dbReference>
<feature type="transmembrane region" description="Helical" evidence="7">
    <location>
        <begin position="404"/>
        <end position="425"/>
    </location>
</feature>
<evidence type="ECO:0000313" key="8">
    <source>
        <dbReference type="EMBL" id="CEN55978.1"/>
    </source>
</evidence>
<accession>A0A0B7IXZ1</accession>
<evidence type="ECO:0000256" key="2">
    <source>
        <dbReference type="ARBA" id="ARBA00022448"/>
    </source>
</evidence>
<evidence type="ECO:0000256" key="3">
    <source>
        <dbReference type="ARBA" id="ARBA00022692"/>
    </source>
</evidence>
<dbReference type="PANTHER" id="PTHR11706">
    <property type="entry name" value="SOLUTE CARRIER PROTEIN FAMILY 11 MEMBER"/>
    <property type="match status" value="1"/>
</dbReference>
<keyword evidence="3 7" id="KW-0812">Transmembrane</keyword>
<keyword evidence="4" id="KW-0769">Symport</keyword>
<dbReference type="GO" id="GO:0005384">
    <property type="term" value="F:manganese ion transmembrane transporter activity"/>
    <property type="evidence" value="ECO:0007669"/>
    <property type="project" value="TreeGrafter"/>
</dbReference>
<dbReference type="Pfam" id="PF01566">
    <property type="entry name" value="Nramp"/>
    <property type="match status" value="1"/>
</dbReference>
<feature type="transmembrane region" description="Helical" evidence="7">
    <location>
        <begin position="246"/>
        <end position="272"/>
    </location>
</feature>
<comment type="subcellular location">
    <subcellularLocation>
        <location evidence="1">Membrane</location>
        <topology evidence="1">Multi-pass membrane protein</topology>
    </subcellularLocation>
</comment>
<dbReference type="EMBL" id="LN794158">
    <property type="protein sequence ID" value="CEN55978.1"/>
    <property type="molecule type" value="Genomic_DNA"/>
</dbReference>
<evidence type="ECO:0000313" key="9">
    <source>
        <dbReference type="Proteomes" id="UP000056322"/>
    </source>
</evidence>
<evidence type="ECO:0000256" key="1">
    <source>
        <dbReference type="ARBA" id="ARBA00004141"/>
    </source>
</evidence>
<dbReference type="RefSeq" id="WP_045751165.1">
    <property type="nucleotide sequence ID" value="NZ_LN794158.1"/>
</dbReference>
<keyword evidence="5 7" id="KW-1133">Transmembrane helix</keyword>
<dbReference type="GO" id="GO:0034755">
    <property type="term" value="P:iron ion transmembrane transport"/>
    <property type="evidence" value="ECO:0007669"/>
    <property type="project" value="TreeGrafter"/>
</dbReference>
<feature type="transmembrane region" description="Helical" evidence="7">
    <location>
        <begin position="126"/>
        <end position="144"/>
    </location>
</feature>
<evidence type="ECO:0000256" key="6">
    <source>
        <dbReference type="ARBA" id="ARBA00023136"/>
    </source>
</evidence>
<evidence type="ECO:0000256" key="7">
    <source>
        <dbReference type="SAM" id="Phobius"/>
    </source>
</evidence>
<dbReference type="KEGG" id="mbac:BN1209_0935"/>
<dbReference type="GO" id="GO:0005886">
    <property type="term" value="C:plasma membrane"/>
    <property type="evidence" value="ECO:0007669"/>
    <property type="project" value="TreeGrafter"/>
</dbReference>
<keyword evidence="6 7" id="KW-0472">Membrane</keyword>
<dbReference type="Proteomes" id="UP000056322">
    <property type="component" value="Chromosome 1"/>
</dbReference>
<sequence>MKLLQKLFKYPFSGLKKLGPGLVTGAADDDPSGIAIYSQAGAQYGFGLLWTIVLTYPLMAGIQMVCARIGLVTGRGLANNMQRCYPALLTLPLILLLLVANIINIAADLAAMSDAVKLVIGGPRHLYSILIGFTCILLQVFIPYHRYLPILKWLTISLFAYVGTVFASHVDWSRVIVETLLPNIQLDSSYVLLVVGIFGTTISPYLFFWQAAEEVEDIADIPERECLIDQPAAAPKQIKRVVFDTVFGMGFSNLIAFFIMLTTAATLFTAGVHHIQTSAEAAAALRPIAGDFAFMLFALGIIGTGLLAIPVLAGSAAYAVAELMNKPASLKLTIWTAKHFYGVIVVATIIGVGLDFSGIDPIKALIWSAVINGIVAVPLMIAVMHMSSMQEVMGNFTIKGKTRVLGWLATGLMTVTAVILGLVSIV</sequence>
<dbReference type="HOGENOM" id="CLU_020088_6_2_4"/>
<evidence type="ECO:0000256" key="4">
    <source>
        <dbReference type="ARBA" id="ARBA00022847"/>
    </source>
</evidence>
<evidence type="ECO:0000256" key="5">
    <source>
        <dbReference type="ARBA" id="ARBA00022989"/>
    </source>
</evidence>
<proteinExistence type="predicted"/>
<dbReference type="InterPro" id="IPR001046">
    <property type="entry name" value="NRAMP_fam"/>
</dbReference>
<feature type="transmembrane region" description="Helical" evidence="7">
    <location>
        <begin position="340"/>
        <end position="359"/>
    </location>
</feature>
<keyword evidence="9" id="KW-1185">Reference proteome</keyword>
<dbReference type="GO" id="GO:0015086">
    <property type="term" value="F:cadmium ion transmembrane transporter activity"/>
    <property type="evidence" value="ECO:0007669"/>
    <property type="project" value="TreeGrafter"/>
</dbReference>
<feature type="transmembrane region" description="Helical" evidence="7">
    <location>
        <begin position="48"/>
        <end position="72"/>
    </location>
</feature>
<dbReference type="OrthoDB" id="9787548at2"/>
<dbReference type="STRING" id="1581680.BN1209_0935"/>
<feature type="transmembrane region" description="Helical" evidence="7">
    <location>
        <begin position="151"/>
        <end position="170"/>
    </location>
</feature>
<dbReference type="AlphaFoldDB" id="A0A0B7IXZ1"/>
<name>A0A0B7IXZ1_9PROT</name>
<feature type="transmembrane region" description="Helical" evidence="7">
    <location>
        <begin position="365"/>
        <end position="383"/>
    </location>
</feature>
<reference evidence="9" key="1">
    <citation type="submission" date="2014-12" db="EMBL/GenBank/DDBJ databases">
        <authorList>
            <person name="Salcher M.M."/>
        </authorList>
    </citation>
    <scope>NUCLEOTIDE SEQUENCE [LARGE SCALE GENOMIC DNA]</scope>
    <source>
        <strain evidence="9">MMS-10A-171</strain>
    </source>
</reference>